<evidence type="ECO:0000313" key="3">
    <source>
        <dbReference type="Proteomes" id="UP000592181"/>
    </source>
</evidence>
<comment type="caution">
    <text evidence="2">The sequence shown here is derived from an EMBL/GenBank/DDBJ whole genome shotgun (WGS) entry which is preliminary data.</text>
</comment>
<keyword evidence="1" id="KW-0472">Membrane</keyword>
<evidence type="ECO:0000313" key="2">
    <source>
        <dbReference type="EMBL" id="NYG36519.1"/>
    </source>
</evidence>
<evidence type="ECO:0000256" key="1">
    <source>
        <dbReference type="SAM" id="Phobius"/>
    </source>
</evidence>
<organism evidence="2 3">
    <name type="scientific">Janibacter alkaliphilus</name>
    <dbReference type="NCBI Taxonomy" id="1069963"/>
    <lineage>
        <taxon>Bacteria</taxon>
        <taxon>Bacillati</taxon>
        <taxon>Actinomycetota</taxon>
        <taxon>Actinomycetes</taxon>
        <taxon>Micrococcales</taxon>
        <taxon>Intrasporangiaceae</taxon>
        <taxon>Janibacter</taxon>
    </lineage>
</organism>
<name>A0A852X0Y2_9MICO</name>
<protein>
    <submittedName>
        <fullName evidence="2">Uncharacterized protein</fullName>
    </submittedName>
</protein>
<dbReference type="AlphaFoldDB" id="A0A852X0Y2"/>
<gene>
    <name evidence="2" type="ORF">BJY28_000988</name>
</gene>
<dbReference type="EMBL" id="JACBZX010000001">
    <property type="protein sequence ID" value="NYG36519.1"/>
    <property type="molecule type" value="Genomic_DNA"/>
</dbReference>
<keyword evidence="3" id="KW-1185">Reference proteome</keyword>
<accession>A0A852X0Y2</accession>
<proteinExistence type="predicted"/>
<feature type="transmembrane region" description="Helical" evidence="1">
    <location>
        <begin position="15"/>
        <end position="38"/>
    </location>
</feature>
<dbReference type="Proteomes" id="UP000592181">
    <property type="component" value="Unassembled WGS sequence"/>
</dbReference>
<keyword evidence="1" id="KW-1133">Transmembrane helix</keyword>
<sequence>MGAEPWYLAPQSYSVYWPVLGGFALLALLIWAVVVWFLTRRPEEGLDAPMPPQAVTRLRQRALGRIDEIEKAVAAGEMPARRGHHELSRTVRGFVAEVSGLEADTMTAADLRRKGPARLAEVIESYYPRQFGVDESERPSIGAGASAARDVVGGW</sequence>
<dbReference type="RefSeq" id="WP_179462015.1">
    <property type="nucleotide sequence ID" value="NZ_JACBZX010000001.1"/>
</dbReference>
<reference evidence="2 3" key="1">
    <citation type="submission" date="2020-07" db="EMBL/GenBank/DDBJ databases">
        <title>Sequencing the genomes of 1000 actinobacteria strains.</title>
        <authorList>
            <person name="Klenk H.-P."/>
        </authorList>
    </citation>
    <scope>NUCLEOTIDE SEQUENCE [LARGE SCALE GENOMIC DNA]</scope>
    <source>
        <strain evidence="2 3">DSM 24723</strain>
    </source>
</reference>
<keyword evidence="1" id="KW-0812">Transmembrane</keyword>